<protein>
    <submittedName>
        <fullName evidence="2">Uncharacterized protein</fullName>
    </submittedName>
</protein>
<dbReference type="Proteomes" id="UP000230002">
    <property type="component" value="Unassembled WGS sequence"/>
</dbReference>
<dbReference type="EMBL" id="AYKW01000045">
    <property type="protein sequence ID" value="PIL25740.1"/>
    <property type="molecule type" value="Genomic_DNA"/>
</dbReference>
<proteinExistence type="predicted"/>
<evidence type="ECO:0000313" key="2">
    <source>
        <dbReference type="EMBL" id="PIL25740.1"/>
    </source>
</evidence>
<name>A0A2G8RW49_9APHY</name>
<accession>A0A2G8RW49</accession>
<dbReference type="OrthoDB" id="2764827at2759"/>
<dbReference type="AlphaFoldDB" id="A0A2G8RW49"/>
<organism evidence="2 3">
    <name type="scientific">Ganoderma sinense ZZ0214-1</name>
    <dbReference type="NCBI Taxonomy" id="1077348"/>
    <lineage>
        <taxon>Eukaryota</taxon>
        <taxon>Fungi</taxon>
        <taxon>Dikarya</taxon>
        <taxon>Basidiomycota</taxon>
        <taxon>Agaricomycotina</taxon>
        <taxon>Agaricomycetes</taxon>
        <taxon>Polyporales</taxon>
        <taxon>Polyporaceae</taxon>
        <taxon>Ganoderma</taxon>
    </lineage>
</organism>
<comment type="caution">
    <text evidence="2">The sequence shown here is derived from an EMBL/GenBank/DDBJ whole genome shotgun (WGS) entry which is preliminary data.</text>
</comment>
<reference evidence="2 3" key="1">
    <citation type="journal article" date="2015" name="Sci. Rep.">
        <title>Chromosome-level genome map provides insights into diverse defense mechanisms in the medicinal fungus Ganoderma sinense.</title>
        <authorList>
            <person name="Zhu Y."/>
            <person name="Xu J."/>
            <person name="Sun C."/>
            <person name="Zhou S."/>
            <person name="Xu H."/>
            <person name="Nelson D.R."/>
            <person name="Qian J."/>
            <person name="Song J."/>
            <person name="Luo H."/>
            <person name="Xiang L."/>
            <person name="Li Y."/>
            <person name="Xu Z."/>
            <person name="Ji A."/>
            <person name="Wang L."/>
            <person name="Lu S."/>
            <person name="Hayward A."/>
            <person name="Sun W."/>
            <person name="Li X."/>
            <person name="Schwartz D.C."/>
            <person name="Wang Y."/>
            <person name="Chen S."/>
        </authorList>
    </citation>
    <scope>NUCLEOTIDE SEQUENCE [LARGE SCALE GENOMIC DNA]</scope>
    <source>
        <strain evidence="2 3">ZZ0214-1</strain>
    </source>
</reference>
<evidence type="ECO:0000313" key="3">
    <source>
        <dbReference type="Proteomes" id="UP000230002"/>
    </source>
</evidence>
<sequence>MHLQPSTRTVFQNLGAALAQCSRLQHVLIGFVHEDTPGDDPIYRPETFVHLLTNLPLTIRTIVFRIRVLRLRPWPDFLAGAVSGLSTADILLAPWPDGGQQSPELERVELRVIEHATTKLDRAASHGTRTGSRRRPSRRRGPEAHDPSLLPLLHAAGMLRFVHEVEDIREQLPPPLRSLAVASSLFAEFETSVRLC</sequence>
<evidence type="ECO:0000256" key="1">
    <source>
        <dbReference type="SAM" id="MobiDB-lite"/>
    </source>
</evidence>
<feature type="region of interest" description="Disordered" evidence="1">
    <location>
        <begin position="121"/>
        <end position="148"/>
    </location>
</feature>
<keyword evidence="3" id="KW-1185">Reference proteome</keyword>
<gene>
    <name evidence="2" type="ORF">GSI_11490</name>
</gene>